<organism evidence="1 2">
    <name type="scientific">Eretmocerus hayati</name>
    <dbReference type="NCBI Taxonomy" id="131215"/>
    <lineage>
        <taxon>Eukaryota</taxon>
        <taxon>Metazoa</taxon>
        <taxon>Ecdysozoa</taxon>
        <taxon>Arthropoda</taxon>
        <taxon>Hexapoda</taxon>
        <taxon>Insecta</taxon>
        <taxon>Pterygota</taxon>
        <taxon>Neoptera</taxon>
        <taxon>Endopterygota</taxon>
        <taxon>Hymenoptera</taxon>
        <taxon>Apocrita</taxon>
        <taxon>Proctotrupomorpha</taxon>
        <taxon>Chalcidoidea</taxon>
        <taxon>Aphelinidae</taxon>
        <taxon>Aphelininae</taxon>
        <taxon>Eretmocerus</taxon>
    </lineage>
</organism>
<protein>
    <submittedName>
        <fullName evidence="1">Uncharacterized protein</fullName>
    </submittedName>
</protein>
<keyword evidence="2" id="KW-1185">Reference proteome</keyword>
<dbReference type="EMBL" id="CM056742">
    <property type="protein sequence ID" value="KAJ8676101.1"/>
    <property type="molecule type" value="Genomic_DNA"/>
</dbReference>
<accession>A0ACC2NY63</accession>
<evidence type="ECO:0000313" key="2">
    <source>
        <dbReference type="Proteomes" id="UP001239111"/>
    </source>
</evidence>
<gene>
    <name evidence="1" type="ORF">QAD02_011887</name>
</gene>
<evidence type="ECO:0000313" key="1">
    <source>
        <dbReference type="EMBL" id="KAJ8676101.1"/>
    </source>
</evidence>
<name>A0ACC2NY63_9HYME</name>
<reference evidence="1" key="1">
    <citation type="submission" date="2023-04" db="EMBL/GenBank/DDBJ databases">
        <title>A chromosome-level genome assembly of the parasitoid wasp Eretmocerus hayati.</title>
        <authorList>
            <person name="Zhong Y."/>
            <person name="Liu S."/>
            <person name="Liu Y."/>
        </authorList>
    </citation>
    <scope>NUCLEOTIDE SEQUENCE</scope>
    <source>
        <strain evidence="1">ZJU_SS_LIU_2023</strain>
    </source>
</reference>
<proteinExistence type="predicted"/>
<dbReference type="Proteomes" id="UP001239111">
    <property type="component" value="Chromosome 2"/>
</dbReference>
<sequence>MSSFRDAVILLLFISLFQVSTSVEYEQGIRKVWTQSTPSELYKDRYTYFRNNLGIGMSAMYFVECDPPSNITKIRECRLLQGVQSFLNTTKWDACGFQIKPNKNAQRVSPYMRIYEFNFSYLVIWIEYSDKAFAEVKHVNEKLIKVRSYIRFTLIEFATCRVIGEAQTVGSSEELRWYQIQESTSVYLGKQTFDIVYAYSGSNLAEESFDMNGTRIRGPIGESDFKMDPLAVTIPLPPSNRFSSCLRIWPQERLKARPGYRLEYHPSDVLGKYGQDVVGYTTSNGNSTFCKEIDNGNANSWTCVQGEPNSTVTKFGLQFSYKPHTPIIYNMPGGGILTMTSKENQTANSAKEYTFYAQRFETSGLAYEPVEITTLKCKYSTLLLGNIFEDVWGYYCFSFLQDTRYSDFTTKCVIEDVFTQPKQPLHISSISSSRI</sequence>
<comment type="caution">
    <text evidence="1">The sequence shown here is derived from an EMBL/GenBank/DDBJ whole genome shotgun (WGS) entry which is preliminary data.</text>
</comment>